<dbReference type="SUPFAM" id="SSF52518">
    <property type="entry name" value="Thiamin diphosphate-binding fold (THDP-binding)"/>
    <property type="match status" value="1"/>
</dbReference>
<dbReference type="InterPro" id="IPR011603">
    <property type="entry name" value="2oxoglutarate_DH_E1"/>
</dbReference>
<dbReference type="GO" id="GO:0004591">
    <property type="term" value="F:oxoglutarate dehydrogenase (succinyl-transferring) activity"/>
    <property type="evidence" value="ECO:0007669"/>
    <property type="project" value="UniProtKB-EC"/>
</dbReference>
<keyword evidence="3 6" id="KW-0560">Oxidoreductase</keyword>
<dbReference type="Proteomes" id="UP000250675">
    <property type="component" value="Unassembled WGS sequence"/>
</dbReference>
<evidence type="ECO:0000256" key="2">
    <source>
        <dbReference type="ARBA" id="ARBA00012280"/>
    </source>
</evidence>
<dbReference type="GO" id="GO:0045252">
    <property type="term" value="C:oxoglutarate dehydrogenase complex"/>
    <property type="evidence" value="ECO:0007669"/>
    <property type="project" value="TreeGrafter"/>
</dbReference>
<dbReference type="AlphaFoldDB" id="A0A2X3KQC3"/>
<dbReference type="Gene3D" id="3.40.50.12470">
    <property type="match status" value="1"/>
</dbReference>
<proteinExistence type="predicted"/>
<gene>
    <name evidence="6" type="primary">sucA_3</name>
    <name evidence="6" type="ORF">NCTC9645_06817</name>
</gene>
<reference evidence="6 7" key="1">
    <citation type="submission" date="2018-06" db="EMBL/GenBank/DDBJ databases">
        <authorList>
            <consortium name="Pathogen Informatics"/>
            <person name="Doyle S."/>
        </authorList>
    </citation>
    <scope>NUCLEOTIDE SEQUENCE [LARGE SCALE GENOMIC DNA]</scope>
    <source>
        <strain evidence="6 7">NCTC9645</strain>
    </source>
</reference>
<dbReference type="EMBL" id="UASO01000012">
    <property type="protein sequence ID" value="SQC88659.1"/>
    <property type="molecule type" value="Genomic_DNA"/>
</dbReference>
<evidence type="ECO:0000313" key="7">
    <source>
        <dbReference type="Proteomes" id="UP000250675"/>
    </source>
</evidence>
<dbReference type="EC" id="1.2.4.2" evidence="2"/>
<name>A0A2X3KQC3_KLEPN</name>
<keyword evidence="4" id="KW-0786">Thiamine pyrophosphate</keyword>
<dbReference type="PANTHER" id="PTHR23152">
    <property type="entry name" value="2-OXOGLUTARATE DEHYDROGENASE"/>
    <property type="match status" value="1"/>
</dbReference>
<comment type="cofactor">
    <cofactor evidence="1">
        <name>thiamine diphosphate</name>
        <dbReference type="ChEBI" id="CHEBI:58937"/>
    </cofactor>
</comment>
<accession>A0A2X3KQC3</accession>
<dbReference type="GO" id="GO:0030976">
    <property type="term" value="F:thiamine pyrophosphate binding"/>
    <property type="evidence" value="ECO:0007669"/>
    <property type="project" value="InterPro"/>
</dbReference>
<dbReference type="InterPro" id="IPR005475">
    <property type="entry name" value="Transketolase-like_Pyr-bd"/>
</dbReference>
<evidence type="ECO:0000256" key="3">
    <source>
        <dbReference type="ARBA" id="ARBA00023002"/>
    </source>
</evidence>
<protein>
    <recommendedName>
        <fullName evidence="2">oxoglutarate dehydrogenase (succinyl-transferring)</fullName>
        <ecNumber evidence="2">1.2.4.2</ecNumber>
    </recommendedName>
</protein>
<evidence type="ECO:0000259" key="5">
    <source>
        <dbReference type="Pfam" id="PF02779"/>
    </source>
</evidence>
<feature type="domain" description="Transketolase-like pyrimidine-binding" evidence="5">
    <location>
        <begin position="16"/>
        <end position="85"/>
    </location>
</feature>
<dbReference type="Pfam" id="PF02779">
    <property type="entry name" value="Transket_pyr"/>
    <property type="match status" value="1"/>
</dbReference>
<dbReference type="PANTHER" id="PTHR23152:SF4">
    <property type="entry name" value="2-OXOADIPATE DEHYDROGENASE COMPLEX COMPONENT E1"/>
    <property type="match status" value="1"/>
</dbReference>
<organism evidence="6 7">
    <name type="scientific">Klebsiella pneumoniae</name>
    <dbReference type="NCBI Taxonomy" id="573"/>
    <lineage>
        <taxon>Bacteria</taxon>
        <taxon>Pseudomonadati</taxon>
        <taxon>Pseudomonadota</taxon>
        <taxon>Gammaproteobacteria</taxon>
        <taxon>Enterobacterales</taxon>
        <taxon>Enterobacteriaceae</taxon>
        <taxon>Klebsiella/Raoultella group</taxon>
        <taxon>Klebsiella</taxon>
        <taxon>Klebsiella pneumoniae complex</taxon>
    </lineage>
</organism>
<evidence type="ECO:0000313" key="6">
    <source>
        <dbReference type="EMBL" id="SQC88659.1"/>
    </source>
</evidence>
<evidence type="ECO:0000256" key="4">
    <source>
        <dbReference type="ARBA" id="ARBA00023052"/>
    </source>
</evidence>
<sequence length="131" mass="14597">MSITARASSAFGTPVLSEEAVLAFEYGYATAEPRTLTIWEAQFGDFANGAQVVIDQFISSGEQKWGRMCGLVMLLPHGYEGQGRSTPPRVWSVICSCALNKTCRSACRPRRHRFITCCVARRCAVCVVRWW</sequence>
<evidence type="ECO:0000256" key="1">
    <source>
        <dbReference type="ARBA" id="ARBA00001964"/>
    </source>
</evidence>
<dbReference type="GO" id="GO:0005829">
    <property type="term" value="C:cytosol"/>
    <property type="evidence" value="ECO:0007669"/>
    <property type="project" value="TreeGrafter"/>
</dbReference>
<dbReference type="GO" id="GO:0006099">
    <property type="term" value="P:tricarboxylic acid cycle"/>
    <property type="evidence" value="ECO:0007669"/>
    <property type="project" value="TreeGrafter"/>
</dbReference>
<dbReference type="InterPro" id="IPR029061">
    <property type="entry name" value="THDP-binding"/>
</dbReference>